<dbReference type="GO" id="GO:0019441">
    <property type="term" value="P:L-tryptophan catabolic process to kynurenine"/>
    <property type="evidence" value="ECO:0007669"/>
    <property type="project" value="InterPro"/>
</dbReference>
<gene>
    <name evidence="1" type="ORF">CDQ78_04260</name>
</gene>
<accession>A0A855N656</accession>
<comment type="caution">
    <text evidence="1">The sequence shown here is derived from an EMBL/GenBank/DDBJ whole genome shotgun (WGS) entry which is preliminary data.</text>
</comment>
<dbReference type="PANTHER" id="PTHR31118">
    <property type="entry name" value="CYCLASE-LIKE PROTEIN 2"/>
    <property type="match status" value="1"/>
</dbReference>
<name>A0A855N656_CAMHY</name>
<dbReference type="EMBL" id="NIQP01000003">
    <property type="protein sequence ID" value="PPB72156.1"/>
    <property type="molecule type" value="Genomic_DNA"/>
</dbReference>
<dbReference type="InterPro" id="IPR007325">
    <property type="entry name" value="KFase/CYL"/>
</dbReference>
<organism evidence="1 2">
    <name type="scientific">Campylobacter hyointestinalis subsp. hyointestinalis</name>
    <dbReference type="NCBI Taxonomy" id="91352"/>
    <lineage>
        <taxon>Bacteria</taxon>
        <taxon>Pseudomonadati</taxon>
        <taxon>Campylobacterota</taxon>
        <taxon>Epsilonproteobacteria</taxon>
        <taxon>Campylobacterales</taxon>
        <taxon>Campylobacteraceae</taxon>
        <taxon>Campylobacter</taxon>
    </lineage>
</organism>
<dbReference type="AlphaFoldDB" id="A0A855N656"/>
<sequence length="221" mass="25369">MTKFLSYILDENTPTYGNRDKILLKKRSSILNGDIANNTSISTTLHIGTHIDMPYHFYENGQTIVDFDASFWIFDNVLFIDVQPRNLVIENELLSRLDDIEDIGYDILIVKTGICDLRDKDIFWSQNYGFGPKIYNYLSNRFPNIRVFGFDSISVSSFSNRALGRESHKAFLNSNKPILLLEDMDLRSVGEYTKFKEIIISPLRVAKCDGLPCTVLGKIYD</sequence>
<proteinExistence type="predicted"/>
<dbReference type="Gene3D" id="3.50.30.50">
    <property type="entry name" value="Putative cyclase"/>
    <property type="match status" value="1"/>
</dbReference>
<protein>
    <submittedName>
        <fullName evidence="1">Cyclase</fullName>
    </submittedName>
</protein>
<dbReference type="InterPro" id="IPR037175">
    <property type="entry name" value="KFase_sf"/>
</dbReference>
<dbReference type="Proteomes" id="UP000239685">
    <property type="component" value="Unassembled WGS sequence"/>
</dbReference>
<evidence type="ECO:0000313" key="1">
    <source>
        <dbReference type="EMBL" id="PPB72156.1"/>
    </source>
</evidence>
<dbReference type="RefSeq" id="WP_034963007.1">
    <property type="nucleotide sequence ID" value="NZ_CBCRTP010000006.1"/>
</dbReference>
<dbReference type="PANTHER" id="PTHR31118:SF32">
    <property type="entry name" value="KYNURENINE FORMAMIDASE"/>
    <property type="match status" value="1"/>
</dbReference>
<evidence type="ECO:0000313" key="2">
    <source>
        <dbReference type="Proteomes" id="UP000239685"/>
    </source>
</evidence>
<dbReference type="Pfam" id="PF04199">
    <property type="entry name" value="Cyclase"/>
    <property type="match status" value="1"/>
</dbReference>
<reference evidence="1 2" key="1">
    <citation type="submission" date="2017-06" db="EMBL/GenBank/DDBJ databases">
        <title>Updating the genomic taxonomy and epidemiology of Campylobacter hyointestinalis; discovery in New Zealand farmed ruminants.</title>
        <authorList>
            <person name="Wilkinson D.A."/>
            <person name="Fayaz A."/>
            <person name="Biggs P.J."/>
            <person name="Midwinter A.C."/>
        </authorList>
    </citation>
    <scope>NUCLEOTIDE SEQUENCE [LARGE SCALE GENOMIC DNA]</scope>
    <source>
        <strain evidence="1 2">S1614a</strain>
    </source>
</reference>
<dbReference type="SUPFAM" id="SSF102198">
    <property type="entry name" value="Putative cyclase"/>
    <property type="match status" value="1"/>
</dbReference>
<dbReference type="GO" id="GO:0004061">
    <property type="term" value="F:arylformamidase activity"/>
    <property type="evidence" value="ECO:0007669"/>
    <property type="project" value="InterPro"/>
</dbReference>